<name>A0A9J6NZJ1_9CLOT</name>
<dbReference type="Proteomes" id="UP001056429">
    <property type="component" value="Unassembled WGS sequence"/>
</dbReference>
<proteinExistence type="predicted"/>
<accession>A0A9J6NZJ1</accession>
<evidence type="ECO:0000313" key="2">
    <source>
        <dbReference type="Proteomes" id="UP001056429"/>
    </source>
</evidence>
<dbReference type="InterPro" id="IPR023833">
    <property type="entry name" value="Signal_pept_SipW-depend-type"/>
</dbReference>
<dbReference type="NCBIfam" id="TIGR04088">
    <property type="entry name" value="cognate_SipW"/>
    <property type="match status" value="1"/>
</dbReference>
<reference evidence="1" key="1">
    <citation type="journal article" date="2021" name="mSystems">
        <title>Bacteria and Archaea Synergistically Convert Glycine Betaine to Biogenic Methane in the Formosa Cold Seep of the South China Sea.</title>
        <authorList>
            <person name="Li L."/>
            <person name="Zhang W."/>
            <person name="Zhang S."/>
            <person name="Song L."/>
            <person name="Sun Q."/>
            <person name="Zhang H."/>
            <person name="Xiang H."/>
            <person name="Dong X."/>
        </authorList>
    </citation>
    <scope>NUCLEOTIDE SEQUENCE</scope>
    <source>
        <strain evidence="1">ZWT</strain>
    </source>
</reference>
<reference evidence="1" key="2">
    <citation type="submission" date="2021-04" db="EMBL/GenBank/DDBJ databases">
        <authorList>
            <person name="Dong X."/>
        </authorList>
    </citation>
    <scope>NUCLEOTIDE SEQUENCE</scope>
    <source>
        <strain evidence="1">ZWT</strain>
    </source>
</reference>
<dbReference type="EMBL" id="JAGSOJ010000002">
    <property type="protein sequence ID" value="MCM1989874.1"/>
    <property type="molecule type" value="Genomic_DNA"/>
</dbReference>
<dbReference type="RefSeq" id="WP_250858899.1">
    <property type="nucleotide sequence ID" value="NZ_JAGSOJ010000002.1"/>
</dbReference>
<keyword evidence="2" id="KW-1185">Reference proteome</keyword>
<protein>
    <submittedName>
        <fullName evidence="1">SipW-dependent-type signal peptide-containing protein</fullName>
    </submittedName>
</protein>
<dbReference type="InterPro" id="IPR022121">
    <property type="entry name" value="Peptidase_M73_camelysin"/>
</dbReference>
<dbReference type="Pfam" id="PF12389">
    <property type="entry name" value="Peptidase_M73"/>
    <property type="match status" value="1"/>
</dbReference>
<gene>
    <name evidence="1" type="ORF">KDK92_08990</name>
</gene>
<dbReference type="AlphaFoldDB" id="A0A9J6NZJ1"/>
<sequence length="200" mass="21864">MNTKEKKYKKRSLALILAIALAIGGGIGAGTYAFFTSISKGNQNNINAGKLETTFEDETIDIGSGGNHVSLTNLAPGNSINYNFKVTNGTSTMDQKYKIKLVNNNVDESGNIVSNDLISAAIYNITKSNGTTIETRVDLTYDELKAYLLKVRTLSYSSKKDQDQYSIIMSLPTTLGNVYQEAKGDFQLEVESTQTEDTVF</sequence>
<evidence type="ECO:0000313" key="1">
    <source>
        <dbReference type="EMBL" id="MCM1989874.1"/>
    </source>
</evidence>
<organism evidence="1 2">
    <name type="scientific">Oceanirhabdus seepicola</name>
    <dbReference type="NCBI Taxonomy" id="2828781"/>
    <lineage>
        <taxon>Bacteria</taxon>
        <taxon>Bacillati</taxon>
        <taxon>Bacillota</taxon>
        <taxon>Clostridia</taxon>
        <taxon>Eubacteriales</taxon>
        <taxon>Clostridiaceae</taxon>
        <taxon>Oceanirhabdus</taxon>
    </lineage>
</organism>
<comment type="caution">
    <text evidence="1">The sequence shown here is derived from an EMBL/GenBank/DDBJ whole genome shotgun (WGS) entry which is preliminary data.</text>
</comment>